<dbReference type="Pfam" id="PF00026">
    <property type="entry name" value="Asp"/>
    <property type="match status" value="1"/>
</dbReference>
<keyword evidence="3" id="KW-0472">Membrane</keyword>
<dbReference type="InterPro" id="IPR033121">
    <property type="entry name" value="PEPTIDASE_A1"/>
</dbReference>
<gene>
    <name evidence="5" type="ORF">BN946_scf185044.g14</name>
</gene>
<dbReference type="InterPro" id="IPR021109">
    <property type="entry name" value="Peptidase_aspartic_dom_sf"/>
</dbReference>
<dbReference type="OrthoDB" id="15189at2759"/>
<dbReference type="OMA" id="NMAYSID"/>
<reference evidence="5" key="1">
    <citation type="submission" date="2014-01" db="EMBL/GenBank/DDBJ databases">
        <title>The genome of the white-rot fungus Pycnoporus cinnabarinus: a basidiomycete model with a versatile arsenal for lignocellulosic biomass breakdown.</title>
        <authorList>
            <person name="Levasseur A."/>
            <person name="Lomascolo A."/>
            <person name="Ruiz-Duenas F.J."/>
            <person name="Uzan E."/>
            <person name="Piumi F."/>
            <person name="Kues U."/>
            <person name="Ram A.F.J."/>
            <person name="Murat C."/>
            <person name="Haon M."/>
            <person name="Benoit I."/>
            <person name="Arfi Y."/>
            <person name="Chevret D."/>
            <person name="Drula E."/>
            <person name="Kwon M.J."/>
            <person name="Gouret P."/>
            <person name="Lesage-Meessen L."/>
            <person name="Lombard V."/>
            <person name="Mariette J."/>
            <person name="Noirot C."/>
            <person name="Park J."/>
            <person name="Patyshakuliyeva A."/>
            <person name="Wieneger R.A.B."/>
            <person name="Wosten H.A.B."/>
            <person name="Martin F."/>
            <person name="Coutinho P.M."/>
            <person name="de Vries R."/>
            <person name="Martinez A.T."/>
            <person name="Klopp C."/>
            <person name="Pontarotti P."/>
            <person name="Henrissat B."/>
            <person name="Record E."/>
        </authorList>
    </citation>
    <scope>NUCLEOTIDE SEQUENCE [LARGE SCALE GENOMIC DNA]</scope>
    <source>
        <strain evidence="5">BRFM137</strain>
    </source>
</reference>
<name>A0A060S1P6_PYCCI</name>
<feature type="transmembrane region" description="Helical" evidence="3">
    <location>
        <begin position="374"/>
        <end position="398"/>
    </location>
</feature>
<keyword evidence="3" id="KW-1133">Transmembrane helix</keyword>
<dbReference type="PANTHER" id="PTHR47966">
    <property type="entry name" value="BETA-SITE APP-CLEAVING ENZYME, ISOFORM A-RELATED"/>
    <property type="match status" value="1"/>
</dbReference>
<comment type="similarity">
    <text evidence="1">Belongs to the peptidase A1 family.</text>
</comment>
<protein>
    <recommendedName>
        <fullName evidence="4">Peptidase A1 domain-containing protein</fullName>
    </recommendedName>
</protein>
<organism evidence="5 6">
    <name type="scientific">Pycnoporus cinnabarinus</name>
    <name type="common">Cinnabar-red polypore</name>
    <name type="synonym">Trametes cinnabarina</name>
    <dbReference type="NCBI Taxonomy" id="5643"/>
    <lineage>
        <taxon>Eukaryota</taxon>
        <taxon>Fungi</taxon>
        <taxon>Dikarya</taxon>
        <taxon>Basidiomycota</taxon>
        <taxon>Agaricomycotina</taxon>
        <taxon>Agaricomycetes</taxon>
        <taxon>Polyporales</taxon>
        <taxon>Polyporaceae</taxon>
        <taxon>Trametes</taxon>
    </lineage>
</organism>
<dbReference type="InterPro" id="IPR001461">
    <property type="entry name" value="Aspartic_peptidase_A1"/>
</dbReference>
<dbReference type="STRING" id="5643.A0A060S1P6"/>
<keyword evidence="6" id="KW-1185">Reference proteome</keyword>
<dbReference type="Gene3D" id="2.40.70.10">
    <property type="entry name" value="Acid Proteases"/>
    <property type="match status" value="2"/>
</dbReference>
<dbReference type="PROSITE" id="PS51767">
    <property type="entry name" value="PEPTIDASE_A1"/>
    <property type="match status" value="1"/>
</dbReference>
<evidence type="ECO:0000313" key="5">
    <source>
        <dbReference type="EMBL" id="CDO68106.1"/>
    </source>
</evidence>
<evidence type="ECO:0000259" key="4">
    <source>
        <dbReference type="PROSITE" id="PS51767"/>
    </source>
</evidence>
<comment type="caution">
    <text evidence="5">The sequence shown here is derived from an EMBL/GenBank/DDBJ whole genome shotgun (WGS) entry which is preliminary data.</text>
</comment>
<accession>A0A060S1P6</accession>
<keyword evidence="2" id="KW-0378">Hydrolase</keyword>
<dbReference type="AlphaFoldDB" id="A0A060S1P6"/>
<dbReference type="InterPro" id="IPR001969">
    <property type="entry name" value="Aspartic_peptidase_AS"/>
</dbReference>
<evidence type="ECO:0000256" key="3">
    <source>
        <dbReference type="SAM" id="Phobius"/>
    </source>
</evidence>
<dbReference type="SUPFAM" id="SSF50630">
    <property type="entry name" value="Acid proteases"/>
    <property type="match status" value="1"/>
</dbReference>
<dbReference type="GO" id="GO:0006508">
    <property type="term" value="P:proteolysis"/>
    <property type="evidence" value="ECO:0007669"/>
    <property type="project" value="InterPro"/>
</dbReference>
<keyword evidence="2" id="KW-0645">Protease</keyword>
<dbReference type="PROSITE" id="PS00141">
    <property type="entry name" value="ASP_PROTEASE"/>
    <property type="match status" value="1"/>
</dbReference>
<dbReference type="InterPro" id="IPR034164">
    <property type="entry name" value="Pepsin-like_dom"/>
</dbReference>
<keyword evidence="3" id="KW-0812">Transmembrane</keyword>
<evidence type="ECO:0000256" key="1">
    <source>
        <dbReference type="ARBA" id="ARBA00007447"/>
    </source>
</evidence>
<sequence>MMGTLDLSNDRNVQYQANITLSGQQFNVIIDTGSSDLTVTGTVPGAKDTSKTAEVTYDVGTTQGPIKTATLEFGGYTVEDLAFIEQPVDSTHQEGGGIMGLGPGNSSEVRYVLGQGAGDTVLDRIFRQNTTTPNFITILLGRAGDPSDTFTGDLTIGEVVQPFGNITQQPKLPVTQTALRGGQHWTALLDPNGIVGPDGQRINTTKTTSGNRYNVVFDSGYSFPQVPKDIADAIYGRVPGATLTTVKGIAGDVWVLPCTTELNVTFVFSGVQFPIHPLDTVTNAQGLFDKHGNPTCFGAFQPYPFDAVGFDIILGMSFLRNAYILINFGDFVDGAPAKVGDPYVQLLPLTNPAEAHADFVKVRLHGANGGLQKYLLPIILCSVLGGLILLWLVAYALCGRSSKKYCRLHNPAQAGLPGSLANS</sequence>
<proteinExistence type="inferred from homology"/>
<dbReference type="GO" id="GO:0004190">
    <property type="term" value="F:aspartic-type endopeptidase activity"/>
    <property type="evidence" value="ECO:0007669"/>
    <property type="project" value="UniProtKB-KW"/>
</dbReference>
<feature type="domain" description="Peptidase A1" evidence="4">
    <location>
        <begin position="15"/>
        <end position="336"/>
    </location>
</feature>
<evidence type="ECO:0000256" key="2">
    <source>
        <dbReference type="ARBA" id="ARBA00022750"/>
    </source>
</evidence>
<dbReference type="CDD" id="cd05471">
    <property type="entry name" value="pepsin_like"/>
    <property type="match status" value="1"/>
</dbReference>
<keyword evidence="2" id="KW-0064">Aspartyl protease</keyword>
<dbReference type="Proteomes" id="UP000029665">
    <property type="component" value="Unassembled WGS sequence"/>
</dbReference>
<dbReference type="HOGENOM" id="CLU_013253_8_2_1"/>
<dbReference type="EMBL" id="CCBP010000003">
    <property type="protein sequence ID" value="CDO68106.1"/>
    <property type="molecule type" value="Genomic_DNA"/>
</dbReference>
<dbReference type="PANTHER" id="PTHR47966:SF51">
    <property type="entry name" value="BETA-SITE APP-CLEAVING ENZYME, ISOFORM A-RELATED"/>
    <property type="match status" value="1"/>
</dbReference>
<evidence type="ECO:0000313" key="6">
    <source>
        <dbReference type="Proteomes" id="UP000029665"/>
    </source>
</evidence>